<feature type="domain" description="TonB-dependent receptor-like beta-barrel" evidence="11">
    <location>
        <begin position="385"/>
        <end position="836"/>
    </location>
</feature>
<sequence length="1005" mass="108935">MRKILVICVALLSVQFDMLAQTSIEVTGTVTEAETGISLPGVNILEKDTGNGVMTDFNGKFSIEVPEDAILIVSYIGYATEQIEVNGQNQIDIEMDIETSALEDVVVVGYGTQRKKDLTGSVSVVSTEDFEQQPVTRVDQVLQGRAAGVQVTQAGGAPGGESRVRIRGANSVLGNNDPLYVIDGYVGADFNMVNPSDIESIQVLKDAASTSIYGSRGANGVVIITTKDGTPGEIQVSYEGNFSVSEVIQKWDVLGASEFAQVVNQRSEALGISPVFTSEEISGYESNGGTDWQDVIFRTAIGQEHKVNVSGGGEKTSYLVSGNYIDSKGIIENSDFKRYGIRSNISSEINDNLSIGVNISGTRLENHNTGLQSGASNPVVQALAWAPTTAVYDENGNYILSDPVGSFTYSPAALLYERNNDNQRNIANIIANVNYKLPIEGLSLDLNYAVNYLNSQGQSFVGNAASQNNPSASRSSAEQITLQATNALNYNRTLNEVHKINAVAVFETQEFTNNYFSSAGNTLLFPSLGYYNLPLAESYTVGSGFTNWSLLSYLGRFNYTYNDKLLASAAIRRDGSSKFAEGNKFSTFPSLALGYVLSEENFIQKLNVFDQLKIRGSWGKTGSQAINPYATLSTYNTNTPMAFNSGGVRSGIQIGNPGNPNLKWETTAQTDIGLEMQFFNRRLSVEVDYFKKNTKDLLLNQALPSYVGGGTQTQNVGEIENKGFEFILSADILNSDLFSWSSNLNVSTVKNKVESLGGIASRIPQGTHVGGGLSTTNEFMLMPGESLASYWGLEYLGTWKPGQEEQASRYNAVPGDSRYEDINGDGTITTDDFQIIGKGIPTTSAGWNNTFTYNGFTLNLFFQGVFGIDKLNYTRGAAMTGSGDARQFILSDIQDRYIPGVNETSDIPAFSNSNIMFTQSSRFVEKGDYVRLKNISLAYDLPDSFLKDANLSLYLSATNLLTFTEYSGIDPESSNIGSATDTAQGIDYGAYPNSKTYTVGLNLTF</sequence>
<evidence type="ECO:0000256" key="3">
    <source>
        <dbReference type="ARBA" id="ARBA00022452"/>
    </source>
</evidence>
<comment type="similarity">
    <text evidence="8 9">Belongs to the TonB-dependent receptor family.</text>
</comment>
<evidence type="ECO:0000313" key="14">
    <source>
        <dbReference type="Proteomes" id="UP000199116"/>
    </source>
</evidence>
<dbReference type="Gene3D" id="2.170.130.10">
    <property type="entry name" value="TonB-dependent receptor, plug domain"/>
    <property type="match status" value="1"/>
</dbReference>
<organism evidence="13 14">
    <name type="scientific">Salegentibacter agarivorans</name>
    <dbReference type="NCBI Taxonomy" id="345907"/>
    <lineage>
        <taxon>Bacteria</taxon>
        <taxon>Pseudomonadati</taxon>
        <taxon>Bacteroidota</taxon>
        <taxon>Flavobacteriia</taxon>
        <taxon>Flavobacteriales</taxon>
        <taxon>Flavobacteriaceae</taxon>
        <taxon>Salegentibacter</taxon>
    </lineage>
</organism>
<dbReference type="Proteomes" id="UP000199116">
    <property type="component" value="Unassembled WGS sequence"/>
</dbReference>
<feature type="signal peptide" evidence="10">
    <location>
        <begin position="1"/>
        <end position="20"/>
    </location>
</feature>
<dbReference type="NCBIfam" id="TIGR04057">
    <property type="entry name" value="SusC_RagA_signa"/>
    <property type="match status" value="1"/>
</dbReference>
<keyword evidence="4 8" id="KW-0812">Transmembrane</keyword>
<dbReference type="InterPro" id="IPR023997">
    <property type="entry name" value="TonB-dep_OMP_SusC/RagA_CS"/>
</dbReference>
<comment type="subcellular location">
    <subcellularLocation>
        <location evidence="1 8">Cell outer membrane</location>
        <topology evidence="1 8">Multi-pass membrane protein</topology>
    </subcellularLocation>
</comment>
<proteinExistence type="inferred from homology"/>
<evidence type="ECO:0000256" key="7">
    <source>
        <dbReference type="ARBA" id="ARBA00023237"/>
    </source>
</evidence>
<dbReference type="InterPro" id="IPR018247">
    <property type="entry name" value="EF_Hand_1_Ca_BS"/>
</dbReference>
<dbReference type="InterPro" id="IPR012910">
    <property type="entry name" value="Plug_dom"/>
</dbReference>
<dbReference type="NCBIfam" id="TIGR04056">
    <property type="entry name" value="OMP_RagA_SusC"/>
    <property type="match status" value="1"/>
</dbReference>
<dbReference type="AlphaFoldDB" id="A0A1I2N5Q8"/>
<dbReference type="SUPFAM" id="SSF49464">
    <property type="entry name" value="Carboxypeptidase regulatory domain-like"/>
    <property type="match status" value="1"/>
</dbReference>
<dbReference type="RefSeq" id="WP_093305316.1">
    <property type="nucleotide sequence ID" value="NZ_FOOH01000017.1"/>
</dbReference>
<feature type="domain" description="TonB-dependent receptor plug" evidence="12">
    <location>
        <begin position="115"/>
        <end position="221"/>
    </location>
</feature>
<evidence type="ECO:0000256" key="1">
    <source>
        <dbReference type="ARBA" id="ARBA00004571"/>
    </source>
</evidence>
<evidence type="ECO:0000256" key="10">
    <source>
        <dbReference type="SAM" id="SignalP"/>
    </source>
</evidence>
<dbReference type="InterPro" id="IPR000531">
    <property type="entry name" value="Beta-barrel_TonB"/>
</dbReference>
<dbReference type="SUPFAM" id="SSF56935">
    <property type="entry name" value="Porins"/>
    <property type="match status" value="1"/>
</dbReference>
<keyword evidence="7 8" id="KW-0998">Cell outer membrane</keyword>
<evidence type="ECO:0000313" key="13">
    <source>
        <dbReference type="EMBL" id="SFF97057.1"/>
    </source>
</evidence>
<dbReference type="EMBL" id="FOOH01000017">
    <property type="protein sequence ID" value="SFF97057.1"/>
    <property type="molecule type" value="Genomic_DNA"/>
</dbReference>
<evidence type="ECO:0000259" key="11">
    <source>
        <dbReference type="Pfam" id="PF00593"/>
    </source>
</evidence>
<dbReference type="Pfam" id="PF00593">
    <property type="entry name" value="TonB_dep_Rec_b-barrel"/>
    <property type="match status" value="1"/>
</dbReference>
<feature type="chain" id="PRO_5011738923" evidence="10">
    <location>
        <begin position="21"/>
        <end position="1005"/>
    </location>
</feature>
<evidence type="ECO:0000256" key="8">
    <source>
        <dbReference type="PROSITE-ProRule" id="PRU01360"/>
    </source>
</evidence>
<dbReference type="Pfam" id="PF13715">
    <property type="entry name" value="CarbopepD_reg_2"/>
    <property type="match status" value="1"/>
</dbReference>
<evidence type="ECO:0000256" key="6">
    <source>
        <dbReference type="ARBA" id="ARBA00023136"/>
    </source>
</evidence>
<dbReference type="PROSITE" id="PS52016">
    <property type="entry name" value="TONB_DEPENDENT_REC_3"/>
    <property type="match status" value="1"/>
</dbReference>
<accession>A0A1I2N5Q8</accession>
<name>A0A1I2N5Q8_9FLAO</name>
<keyword evidence="5 9" id="KW-0798">TonB box</keyword>
<keyword evidence="10" id="KW-0732">Signal</keyword>
<dbReference type="InterPro" id="IPR036942">
    <property type="entry name" value="Beta-barrel_TonB_sf"/>
</dbReference>
<dbReference type="Gene3D" id="2.60.40.1120">
    <property type="entry name" value="Carboxypeptidase-like, regulatory domain"/>
    <property type="match status" value="1"/>
</dbReference>
<keyword evidence="14" id="KW-1185">Reference proteome</keyword>
<keyword evidence="6 8" id="KW-0472">Membrane</keyword>
<dbReference type="Pfam" id="PF07715">
    <property type="entry name" value="Plug"/>
    <property type="match status" value="1"/>
</dbReference>
<evidence type="ECO:0000256" key="4">
    <source>
        <dbReference type="ARBA" id="ARBA00022692"/>
    </source>
</evidence>
<dbReference type="InterPro" id="IPR039426">
    <property type="entry name" value="TonB-dep_rcpt-like"/>
</dbReference>
<keyword evidence="2 8" id="KW-0813">Transport</keyword>
<dbReference type="GO" id="GO:0009279">
    <property type="term" value="C:cell outer membrane"/>
    <property type="evidence" value="ECO:0007669"/>
    <property type="project" value="UniProtKB-SubCell"/>
</dbReference>
<evidence type="ECO:0000256" key="2">
    <source>
        <dbReference type="ARBA" id="ARBA00022448"/>
    </source>
</evidence>
<evidence type="ECO:0000259" key="12">
    <source>
        <dbReference type="Pfam" id="PF07715"/>
    </source>
</evidence>
<evidence type="ECO:0000256" key="9">
    <source>
        <dbReference type="RuleBase" id="RU003357"/>
    </source>
</evidence>
<evidence type="ECO:0000256" key="5">
    <source>
        <dbReference type="ARBA" id="ARBA00023077"/>
    </source>
</evidence>
<keyword evidence="3 8" id="KW-1134">Transmembrane beta strand</keyword>
<dbReference type="InterPro" id="IPR023996">
    <property type="entry name" value="TonB-dep_OMP_SusC/RagA"/>
</dbReference>
<dbReference type="InterPro" id="IPR008969">
    <property type="entry name" value="CarboxyPept-like_regulatory"/>
</dbReference>
<reference evidence="14" key="1">
    <citation type="submission" date="2016-10" db="EMBL/GenBank/DDBJ databases">
        <authorList>
            <person name="Varghese N."/>
            <person name="Submissions S."/>
        </authorList>
    </citation>
    <scope>NUCLEOTIDE SEQUENCE [LARGE SCALE GENOMIC DNA]</scope>
    <source>
        <strain evidence="14">DSM 23515</strain>
    </source>
</reference>
<dbReference type="PROSITE" id="PS00018">
    <property type="entry name" value="EF_HAND_1"/>
    <property type="match status" value="1"/>
</dbReference>
<dbReference type="Gene3D" id="2.40.170.20">
    <property type="entry name" value="TonB-dependent receptor, beta-barrel domain"/>
    <property type="match status" value="1"/>
</dbReference>
<protein>
    <submittedName>
        <fullName evidence="13">TonB-linked outer membrane protein, SusC/RagA family</fullName>
    </submittedName>
</protein>
<gene>
    <name evidence="13" type="ORF">SAMN04488033_11731</name>
</gene>
<dbReference type="FunFam" id="2.170.130.10:FF:000008">
    <property type="entry name" value="SusC/RagA family TonB-linked outer membrane protein"/>
    <property type="match status" value="1"/>
</dbReference>
<dbReference type="InterPro" id="IPR037066">
    <property type="entry name" value="Plug_dom_sf"/>
</dbReference>